<protein>
    <submittedName>
        <fullName evidence="1">9740_t:CDS:1</fullName>
    </submittedName>
</protein>
<gene>
    <name evidence="1" type="ORF">GMARGA_LOCUS23761</name>
</gene>
<dbReference type="Proteomes" id="UP000789901">
    <property type="component" value="Unassembled WGS sequence"/>
</dbReference>
<comment type="caution">
    <text evidence="1">The sequence shown here is derived from an EMBL/GenBank/DDBJ whole genome shotgun (WGS) entry which is preliminary data.</text>
</comment>
<proteinExistence type="predicted"/>
<reference evidence="1 2" key="1">
    <citation type="submission" date="2021-06" db="EMBL/GenBank/DDBJ databases">
        <authorList>
            <person name="Kallberg Y."/>
            <person name="Tangrot J."/>
            <person name="Rosling A."/>
        </authorList>
    </citation>
    <scope>NUCLEOTIDE SEQUENCE [LARGE SCALE GENOMIC DNA]</scope>
    <source>
        <strain evidence="1 2">120-4 pot B 10/14</strain>
    </source>
</reference>
<organism evidence="1 2">
    <name type="scientific">Gigaspora margarita</name>
    <dbReference type="NCBI Taxonomy" id="4874"/>
    <lineage>
        <taxon>Eukaryota</taxon>
        <taxon>Fungi</taxon>
        <taxon>Fungi incertae sedis</taxon>
        <taxon>Mucoromycota</taxon>
        <taxon>Glomeromycotina</taxon>
        <taxon>Glomeromycetes</taxon>
        <taxon>Diversisporales</taxon>
        <taxon>Gigasporaceae</taxon>
        <taxon>Gigaspora</taxon>
    </lineage>
</organism>
<dbReference type="EMBL" id="CAJVQB010024365">
    <property type="protein sequence ID" value="CAG8804003.1"/>
    <property type="molecule type" value="Genomic_DNA"/>
</dbReference>
<dbReference type="InterPro" id="IPR015915">
    <property type="entry name" value="Kelch-typ_b-propeller"/>
</dbReference>
<dbReference type="Gene3D" id="2.120.10.80">
    <property type="entry name" value="Kelch-type beta propeller"/>
    <property type="match status" value="1"/>
</dbReference>
<keyword evidence="2" id="KW-1185">Reference proteome</keyword>
<evidence type="ECO:0000313" key="1">
    <source>
        <dbReference type="EMBL" id="CAG8804003.1"/>
    </source>
</evidence>
<accession>A0ABN7VWZ7</accession>
<sequence length="215" mass="24017">MKIIRHSIPASVDAEMSHMINQLSQTIEIGESWDDSKLKIAINNYNRGEYQQAYPTFKSLASEDYVNSNDRSGIKIYEVTATLVNNRIYFNGGWNGSSSSDFFFLNVSVPFTTNSIASMPWTDLSLIPGLIIRSGHTACINETNKNLIIYIGRAFMIETDLNFTSVFDTTTQKWSMPEMEYVYGGGDNALSMIKLDISSSIWTTLSGIMAPLATE</sequence>
<feature type="non-terminal residue" evidence="1">
    <location>
        <position position="215"/>
    </location>
</feature>
<evidence type="ECO:0000313" key="2">
    <source>
        <dbReference type="Proteomes" id="UP000789901"/>
    </source>
</evidence>
<dbReference type="SUPFAM" id="SSF117281">
    <property type="entry name" value="Kelch motif"/>
    <property type="match status" value="1"/>
</dbReference>
<name>A0ABN7VWZ7_GIGMA</name>